<dbReference type="FunFam" id="3.20.20.80:FF:000067">
    <property type="entry name" value="Glucan 1,3-beta-glucosidase A"/>
    <property type="match status" value="1"/>
</dbReference>
<organism evidence="7 8">
    <name type="scientific">Glycine soja</name>
    <name type="common">Wild soybean</name>
    <dbReference type="NCBI Taxonomy" id="3848"/>
    <lineage>
        <taxon>Eukaryota</taxon>
        <taxon>Viridiplantae</taxon>
        <taxon>Streptophyta</taxon>
        <taxon>Embryophyta</taxon>
        <taxon>Tracheophyta</taxon>
        <taxon>Spermatophyta</taxon>
        <taxon>Magnoliopsida</taxon>
        <taxon>eudicotyledons</taxon>
        <taxon>Gunneridae</taxon>
        <taxon>Pentapetalae</taxon>
        <taxon>rosids</taxon>
        <taxon>fabids</taxon>
        <taxon>Fabales</taxon>
        <taxon>Fabaceae</taxon>
        <taxon>Papilionoideae</taxon>
        <taxon>50 kb inversion clade</taxon>
        <taxon>NPAAA clade</taxon>
        <taxon>indigoferoid/millettioid clade</taxon>
        <taxon>Phaseoleae</taxon>
        <taxon>Glycine</taxon>
        <taxon>Glycine subgen. Soja</taxon>
    </lineage>
</organism>
<dbReference type="Pfam" id="PF00150">
    <property type="entry name" value="Cellulase"/>
    <property type="match status" value="1"/>
</dbReference>
<dbReference type="GO" id="GO:0005737">
    <property type="term" value="C:cytoplasm"/>
    <property type="evidence" value="ECO:0007669"/>
    <property type="project" value="TreeGrafter"/>
</dbReference>
<feature type="domain" description="Glycoside hydrolase family 5" evidence="5">
    <location>
        <begin position="216"/>
        <end position="491"/>
    </location>
</feature>
<dbReference type="InterPro" id="IPR010431">
    <property type="entry name" value="Fascin"/>
</dbReference>
<dbReference type="GO" id="GO:0007163">
    <property type="term" value="P:establishment or maintenance of cell polarity"/>
    <property type="evidence" value="ECO:0007669"/>
    <property type="project" value="TreeGrafter"/>
</dbReference>
<gene>
    <name evidence="7" type="ORF">D0Y65_038979</name>
</gene>
<feature type="domain" description="DUF7910" evidence="6">
    <location>
        <begin position="57"/>
        <end position="194"/>
    </location>
</feature>
<dbReference type="FunFam" id="2.80.10.50:FF:000056">
    <property type="entry name" value="Glucan 1,3-beta-glucosidase A"/>
    <property type="match status" value="1"/>
</dbReference>
<name>A0A445H777_GLYSO</name>
<dbReference type="PANTHER" id="PTHR10551">
    <property type="entry name" value="FASCIN"/>
    <property type="match status" value="1"/>
</dbReference>
<dbReference type="InterPro" id="IPR057232">
    <property type="entry name" value="DUF7910"/>
</dbReference>
<keyword evidence="2 4" id="KW-0378">Hydrolase</keyword>
<dbReference type="GO" id="GO:0051015">
    <property type="term" value="F:actin filament binding"/>
    <property type="evidence" value="ECO:0007669"/>
    <property type="project" value="InterPro"/>
</dbReference>
<dbReference type="PANTHER" id="PTHR10551:SF14">
    <property type="entry name" value="CELLULASE CONTAINING PROTEIN, EXPRESSED"/>
    <property type="match status" value="1"/>
</dbReference>
<dbReference type="GO" id="GO:0004553">
    <property type="term" value="F:hydrolase activity, hydrolyzing O-glycosyl compounds"/>
    <property type="evidence" value="ECO:0007669"/>
    <property type="project" value="InterPro"/>
</dbReference>
<comment type="caution">
    <text evidence="7">The sequence shown here is derived from an EMBL/GenBank/DDBJ whole genome shotgun (WGS) entry which is preliminary data.</text>
</comment>
<dbReference type="Gramene" id="XM_028344145.1">
    <property type="protein sequence ID" value="XP_028199946.1"/>
    <property type="gene ID" value="LOC114384477"/>
</dbReference>
<dbReference type="Proteomes" id="UP000289340">
    <property type="component" value="Chromosome 14"/>
</dbReference>
<dbReference type="Gene3D" id="3.20.20.80">
    <property type="entry name" value="Glycosidases"/>
    <property type="match status" value="1"/>
</dbReference>
<dbReference type="InterPro" id="IPR001547">
    <property type="entry name" value="Glyco_hydro_5"/>
</dbReference>
<keyword evidence="3 4" id="KW-0326">Glycosidase</keyword>
<evidence type="ECO:0000259" key="5">
    <source>
        <dbReference type="Pfam" id="PF00150"/>
    </source>
</evidence>
<evidence type="ECO:0000256" key="2">
    <source>
        <dbReference type="ARBA" id="ARBA00022801"/>
    </source>
</evidence>
<dbReference type="InterPro" id="IPR017853">
    <property type="entry name" value="GH"/>
</dbReference>
<proteinExistence type="inferred from homology"/>
<comment type="similarity">
    <text evidence="1 4">Belongs to the glycosyl hydrolase 5 (cellulase A) family.</text>
</comment>
<dbReference type="Gene3D" id="2.80.10.50">
    <property type="match status" value="1"/>
</dbReference>
<keyword evidence="8" id="KW-1185">Reference proteome</keyword>
<dbReference type="GO" id="GO:0015629">
    <property type="term" value="C:actin cytoskeleton"/>
    <property type="evidence" value="ECO:0007669"/>
    <property type="project" value="TreeGrafter"/>
</dbReference>
<evidence type="ECO:0000313" key="7">
    <source>
        <dbReference type="EMBL" id="RZB69436.1"/>
    </source>
</evidence>
<evidence type="ECO:0000313" key="8">
    <source>
        <dbReference type="Proteomes" id="UP000289340"/>
    </source>
</evidence>
<dbReference type="Pfam" id="PF25490">
    <property type="entry name" value="DUF7910"/>
    <property type="match status" value="1"/>
</dbReference>
<dbReference type="InterPro" id="IPR008999">
    <property type="entry name" value="Actin-crosslinking"/>
</dbReference>
<dbReference type="EMBL" id="QZWG01000014">
    <property type="protein sequence ID" value="RZB69436.1"/>
    <property type="molecule type" value="Genomic_DNA"/>
</dbReference>
<sequence length="507" mass="57497">MASEEDEKKMELEHVTSLSRRDHERPNPFFRVRAVSLGGWLVTEGWIKPSLFDGIPNKDLLDGTSLRFKSVSTGKYLCAKSGGGNVLLANGTGASTAWETITLWRINEDTFRLRVFNKQFVGLDGINVVAVSDTPIHSDTFRIVKESDSSSRVRIKAPNGHFMQAKTEELVIADVSNANGWGDDDPTIFEMTIVATLQGEFQLTNGYGPNKAPEIMKEHWNTFIVEDDFKFMKSHGLDAARIPVGWWIASDPYPPPPYVGGSLHALDNAFKWAQKHGLKIIIDLHAAPGSQNGFDSSSTRDGSLEWGKTYENIKQTVYVIDFLTARYAKNPSLYAVELLNEPLFPNVTLESLTKYYNDAYNAVRRHSSTAYVVLSNRLDLSSQLEIPNTKELFPLATGLRRCVIDVHYYNLYYDIFEDMNAQENIDFIYKVRSSQLDNITTVDGPLTFVGEWTAEWKVEGATKKDYQRFVKAELDVFGRATFGWCYWTLKNVNNHWSLEWMIKNGYI</sequence>
<evidence type="ECO:0000256" key="3">
    <source>
        <dbReference type="ARBA" id="ARBA00023295"/>
    </source>
</evidence>
<dbReference type="SMR" id="A0A445H777"/>
<accession>A0A445H777</accession>
<dbReference type="SUPFAM" id="SSF51445">
    <property type="entry name" value="(Trans)glycosidases"/>
    <property type="match status" value="1"/>
</dbReference>
<dbReference type="SUPFAM" id="SSF50405">
    <property type="entry name" value="Actin-crosslinking proteins"/>
    <property type="match status" value="1"/>
</dbReference>
<evidence type="ECO:0000256" key="1">
    <source>
        <dbReference type="ARBA" id="ARBA00005641"/>
    </source>
</evidence>
<dbReference type="GO" id="GO:0051017">
    <property type="term" value="P:actin filament bundle assembly"/>
    <property type="evidence" value="ECO:0007669"/>
    <property type="project" value="TreeGrafter"/>
</dbReference>
<dbReference type="AlphaFoldDB" id="A0A445H777"/>
<evidence type="ECO:0000256" key="4">
    <source>
        <dbReference type="RuleBase" id="RU361153"/>
    </source>
</evidence>
<reference evidence="7 8" key="1">
    <citation type="submission" date="2018-09" db="EMBL/GenBank/DDBJ databases">
        <title>A high-quality reference genome of wild soybean provides a powerful tool to mine soybean genomes.</title>
        <authorList>
            <person name="Xie M."/>
            <person name="Chung C.Y.L."/>
            <person name="Li M.-W."/>
            <person name="Wong F.-L."/>
            <person name="Chan T.-F."/>
            <person name="Lam H.-M."/>
        </authorList>
    </citation>
    <scope>NUCLEOTIDE SEQUENCE [LARGE SCALE GENOMIC DNA]</scope>
    <source>
        <strain evidence="8">cv. W05</strain>
        <tissue evidence="7">Hypocotyl of etiolated seedlings</tissue>
    </source>
</reference>
<dbReference type="CDD" id="cd00257">
    <property type="entry name" value="beta-trefoil_FSCN-like"/>
    <property type="match status" value="1"/>
</dbReference>
<dbReference type="GO" id="GO:0016477">
    <property type="term" value="P:cell migration"/>
    <property type="evidence" value="ECO:0007669"/>
    <property type="project" value="TreeGrafter"/>
</dbReference>
<evidence type="ECO:0000259" key="6">
    <source>
        <dbReference type="Pfam" id="PF25490"/>
    </source>
</evidence>
<protein>
    <submittedName>
        <fullName evidence="7">Putative glucan 1,3-beta-glucosidase A</fullName>
    </submittedName>
</protein>
<dbReference type="GO" id="GO:0000272">
    <property type="term" value="P:polysaccharide catabolic process"/>
    <property type="evidence" value="ECO:0007669"/>
    <property type="project" value="InterPro"/>
</dbReference>